<dbReference type="InParanoid" id="A0A1X7SW64"/>
<name>A0A1X7SW64_AMPQE</name>
<feature type="region of interest" description="Disordered" evidence="2">
    <location>
        <begin position="218"/>
        <end position="245"/>
    </location>
</feature>
<evidence type="ECO:0000313" key="4">
    <source>
        <dbReference type="EnsemblMetazoa" id="Aqu2.1.06222_001"/>
    </source>
</evidence>
<sequence>MNEKAKRLYECGHIQNVMVQVLNSQYWFCADCLPEMKKDVIYKVILAISKKSYDIEIAKCGCKAGKGPKASCKHVGALCYALVEFCHSGRLPDFLTCTQKLQEWNRPREKKVEIIPVLDLSLCTDKIKKKASGSYPIPSLYDPRPRSLHSPLDSVSIENLRTDLLCCNSSCAMLQMIVPSIKNIEHDHCYVGHKESSPIPHHSTVQEMHVLNNIIGLSESSKSPQNEKRKLNVTSEKRRHIEEKTRSQSSSSLWFHVRARQITASKC</sequence>
<organism evidence="4">
    <name type="scientific">Amphimedon queenslandica</name>
    <name type="common">Sponge</name>
    <dbReference type="NCBI Taxonomy" id="400682"/>
    <lineage>
        <taxon>Eukaryota</taxon>
        <taxon>Metazoa</taxon>
        <taxon>Porifera</taxon>
        <taxon>Demospongiae</taxon>
        <taxon>Heteroscleromorpha</taxon>
        <taxon>Haplosclerida</taxon>
        <taxon>Niphatidae</taxon>
        <taxon>Amphimedon</taxon>
    </lineage>
</organism>
<feature type="compositionally biased region" description="Basic and acidic residues" evidence="2">
    <location>
        <begin position="225"/>
        <end position="245"/>
    </location>
</feature>
<evidence type="ECO:0000259" key="3">
    <source>
        <dbReference type="PROSITE" id="PS50966"/>
    </source>
</evidence>
<dbReference type="eggNOG" id="ENOG502T1R0">
    <property type="taxonomic scope" value="Eukaryota"/>
</dbReference>
<dbReference type="PROSITE" id="PS50966">
    <property type="entry name" value="ZF_SWIM"/>
    <property type="match status" value="1"/>
</dbReference>
<reference evidence="4" key="1">
    <citation type="submission" date="2017-05" db="UniProtKB">
        <authorList>
            <consortium name="EnsemblMetazoa"/>
        </authorList>
    </citation>
    <scope>IDENTIFICATION</scope>
</reference>
<dbReference type="PANTHER" id="PTHR47526:SF3">
    <property type="entry name" value="PHD-TYPE DOMAIN-CONTAINING PROTEIN"/>
    <property type="match status" value="1"/>
</dbReference>
<evidence type="ECO:0000256" key="2">
    <source>
        <dbReference type="SAM" id="MobiDB-lite"/>
    </source>
</evidence>
<dbReference type="PANTHER" id="PTHR47526">
    <property type="entry name" value="ATP-DEPENDENT DNA HELICASE"/>
    <property type="match status" value="1"/>
</dbReference>
<protein>
    <recommendedName>
        <fullName evidence="3">SWIM-type domain-containing protein</fullName>
    </recommendedName>
</protein>
<dbReference type="GO" id="GO:0008270">
    <property type="term" value="F:zinc ion binding"/>
    <property type="evidence" value="ECO:0007669"/>
    <property type="project" value="UniProtKB-KW"/>
</dbReference>
<keyword evidence="1" id="KW-0479">Metal-binding</keyword>
<proteinExistence type="predicted"/>
<dbReference type="InterPro" id="IPR007527">
    <property type="entry name" value="Znf_SWIM"/>
</dbReference>
<dbReference type="AlphaFoldDB" id="A0A1X7SW64"/>
<keyword evidence="1" id="KW-0862">Zinc</keyword>
<dbReference type="EnsemblMetazoa" id="Aqu2.1.06222_001">
    <property type="protein sequence ID" value="Aqu2.1.06222_001"/>
    <property type="gene ID" value="Aqu2.1.06222"/>
</dbReference>
<feature type="domain" description="SWIM-type" evidence="3">
    <location>
        <begin position="42"/>
        <end position="83"/>
    </location>
</feature>
<accession>A0A1X7SW64</accession>
<keyword evidence="1" id="KW-0863">Zinc-finger</keyword>
<evidence type="ECO:0000256" key="1">
    <source>
        <dbReference type="PROSITE-ProRule" id="PRU00325"/>
    </source>
</evidence>